<keyword evidence="3 9" id="KW-0819">tRNA processing</keyword>
<organism evidence="12 13">
    <name type="scientific">Candidatus Yonathbacteria bacterium RIFOXYD1_FULL_52_36</name>
    <dbReference type="NCBI Taxonomy" id="1802730"/>
    <lineage>
        <taxon>Bacteria</taxon>
        <taxon>Candidatus Yonathiibacteriota</taxon>
    </lineage>
</organism>
<feature type="region of interest" description="Interaction with tRNA" evidence="9">
    <location>
        <begin position="150"/>
        <end position="152"/>
    </location>
</feature>
<feature type="active site" description="Cysteine persulfide intermediate" evidence="9">
    <location>
        <position position="200"/>
    </location>
</feature>
<keyword evidence="6 9" id="KW-0694">RNA-binding</keyword>
<dbReference type="STRING" id="1802730.A2591_02055"/>
<feature type="site" description="Interaction with tRNA" evidence="9">
    <location>
        <position position="127"/>
    </location>
</feature>
<evidence type="ECO:0000259" key="11">
    <source>
        <dbReference type="Pfam" id="PF20259"/>
    </source>
</evidence>
<feature type="binding site" evidence="9">
    <location>
        <position position="126"/>
    </location>
    <ligand>
        <name>ATP</name>
        <dbReference type="ChEBI" id="CHEBI:30616"/>
    </ligand>
</feature>
<evidence type="ECO:0000256" key="3">
    <source>
        <dbReference type="ARBA" id="ARBA00022694"/>
    </source>
</evidence>
<keyword evidence="9" id="KW-0963">Cytoplasm</keyword>
<name>A0A1G2SJ38_9BACT</name>
<dbReference type="GO" id="GO:0002143">
    <property type="term" value="P:tRNA wobble position uridine thiolation"/>
    <property type="evidence" value="ECO:0007669"/>
    <property type="project" value="TreeGrafter"/>
</dbReference>
<dbReference type="EC" id="2.8.1.13" evidence="9"/>
<dbReference type="InterPro" id="IPR014729">
    <property type="entry name" value="Rossmann-like_a/b/a_fold"/>
</dbReference>
<evidence type="ECO:0000256" key="4">
    <source>
        <dbReference type="ARBA" id="ARBA00022741"/>
    </source>
</evidence>
<feature type="region of interest" description="Interaction with tRNA" evidence="9">
    <location>
        <begin position="310"/>
        <end position="311"/>
    </location>
</feature>
<dbReference type="InterPro" id="IPR004506">
    <property type="entry name" value="MnmA-like"/>
</dbReference>
<dbReference type="Pfam" id="PF03054">
    <property type="entry name" value="tRNA_Me_trans"/>
    <property type="match status" value="1"/>
</dbReference>
<dbReference type="FunFam" id="3.40.50.620:FF:000115">
    <property type="entry name" value="tRNA-specific 2-thiouridylase MnmA"/>
    <property type="match status" value="1"/>
</dbReference>
<feature type="domain" description="tRNA-specific 2-thiouridylase MnmA-like central" evidence="11">
    <location>
        <begin position="208"/>
        <end position="274"/>
    </location>
</feature>
<evidence type="ECO:0000256" key="6">
    <source>
        <dbReference type="ARBA" id="ARBA00022884"/>
    </source>
</evidence>
<evidence type="ECO:0000256" key="8">
    <source>
        <dbReference type="ARBA" id="ARBA00051542"/>
    </source>
</evidence>
<evidence type="ECO:0000256" key="2">
    <source>
        <dbReference type="ARBA" id="ARBA00022679"/>
    </source>
</evidence>
<protein>
    <recommendedName>
        <fullName evidence="9">tRNA-specific 2-thiouridylase MnmA</fullName>
        <ecNumber evidence="9">2.8.1.13</ecNumber>
    </recommendedName>
</protein>
<comment type="caution">
    <text evidence="9">Lacks conserved residue(s) required for the propagation of feature annotation.</text>
</comment>
<feature type="site" description="Interaction with tRNA" evidence="9">
    <location>
        <position position="341"/>
    </location>
</feature>
<evidence type="ECO:0000256" key="7">
    <source>
        <dbReference type="ARBA" id="ARBA00023157"/>
    </source>
</evidence>
<evidence type="ECO:0000256" key="9">
    <source>
        <dbReference type="HAMAP-Rule" id="MF_00144"/>
    </source>
</evidence>
<sequence>MTQKLQRKTVFVGLSGGVDSAVSAALLKEQGHTVVGVFIKTWHPDFLPCTWKEDRMDAMRVAAHLGIPFLTFDLEEAYKKGVAEYLIREYAAGRTPNPDVMCNKEVKFGAFLARALEAGADYVATGHYARVFVDLKTKTAHFSEGVDPAKDQSYFLWTLGQHELSHTLFPLGSMKKTEVRKLAQKFGLPNAERKDSQGVCFIGQLDMKEFLKRFIKIKRGDVIDELGVVIGEHEGVELYTLGERHGFTITKKTPHDHPYYIVRKNIEVNTITVTHEVSTEEGTHTEYVLDEVNWTGGTPVTSEKIEARIRYHGDRIPVTVRTQENTTIVVFAEPLRVASGQSVVLYRGTECIGGGVVR</sequence>
<dbReference type="Gene3D" id="3.40.50.620">
    <property type="entry name" value="HUPs"/>
    <property type="match status" value="1"/>
</dbReference>
<keyword evidence="7" id="KW-1015">Disulfide bond</keyword>
<keyword evidence="4 9" id="KW-0547">Nucleotide-binding</keyword>
<dbReference type="PANTHER" id="PTHR11933:SF5">
    <property type="entry name" value="MITOCHONDRIAL TRNA-SPECIFIC 2-THIOURIDYLASE 1"/>
    <property type="match status" value="1"/>
</dbReference>
<gene>
    <name evidence="9" type="primary">mnmA</name>
    <name evidence="12" type="ORF">A2591_02055</name>
</gene>
<feature type="region of interest" description="Interaction with target base in tRNA" evidence="9">
    <location>
        <begin position="97"/>
        <end position="99"/>
    </location>
</feature>
<feature type="binding site" evidence="9">
    <location>
        <position position="39"/>
    </location>
    <ligand>
        <name>ATP</name>
        <dbReference type="ChEBI" id="CHEBI:30616"/>
    </ligand>
</feature>
<evidence type="ECO:0000259" key="10">
    <source>
        <dbReference type="Pfam" id="PF20258"/>
    </source>
</evidence>
<dbReference type="SUPFAM" id="SSF52402">
    <property type="entry name" value="Adenine nucleotide alpha hydrolases-like"/>
    <property type="match status" value="1"/>
</dbReference>
<keyword evidence="2 9" id="KW-0808">Transferase</keyword>
<dbReference type="Proteomes" id="UP000178168">
    <property type="component" value="Unassembled WGS sequence"/>
</dbReference>
<dbReference type="Pfam" id="PF20258">
    <property type="entry name" value="tRNA_Me_trans_C"/>
    <property type="match status" value="1"/>
</dbReference>
<feature type="binding site" evidence="9">
    <location>
        <begin position="13"/>
        <end position="20"/>
    </location>
    <ligand>
        <name>ATP</name>
        <dbReference type="ChEBI" id="CHEBI:30616"/>
    </ligand>
</feature>
<dbReference type="InterPro" id="IPR046885">
    <property type="entry name" value="MnmA-like_C"/>
</dbReference>
<feature type="domain" description="tRNA-specific 2-thiouridylase MnmA-like C-terminal" evidence="10">
    <location>
        <begin position="288"/>
        <end position="357"/>
    </location>
</feature>
<evidence type="ECO:0000256" key="1">
    <source>
        <dbReference type="ARBA" id="ARBA00022555"/>
    </source>
</evidence>
<keyword evidence="1 9" id="KW-0820">tRNA-binding</keyword>
<dbReference type="GO" id="GO:0103016">
    <property type="term" value="F:tRNA-uridine 2-sulfurtransferase activity"/>
    <property type="evidence" value="ECO:0007669"/>
    <property type="project" value="UniProtKB-EC"/>
</dbReference>
<dbReference type="GO" id="GO:0000049">
    <property type="term" value="F:tRNA binding"/>
    <property type="evidence" value="ECO:0007669"/>
    <property type="project" value="UniProtKB-KW"/>
</dbReference>
<dbReference type="HAMAP" id="MF_00144">
    <property type="entry name" value="tRNA_thiouridyl_MnmA"/>
    <property type="match status" value="1"/>
</dbReference>
<evidence type="ECO:0000256" key="5">
    <source>
        <dbReference type="ARBA" id="ARBA00022840"/>
    </source>
</evidence>
<comment type="function">
    <text evidence="9">Catalyzes the 2-thiolation of uridine at the wobble position (U34) of tRNA, leading to the formation of s(2)U34.</text>
</comment>
<accession>A0A1G2SJ38</accession>
<dbReference type="GO" id="GO:0005524">
    <property type="term" value="F:ATP binding"/>
    <property type="evidence" value="ECO:0007669"/>
    <property type="project" value="UniProtKB-KW"/>
</dbReference>
<dbReference type="Pfam" id="PF20259">
    <property type="entry name" value="tRNA_Me_trans_M"/>
    <property type="match status" value="1"/>
</dbReference>
<dbReference type="Gene3D" id="2.40.30.10">
    <property type="entry name" value="Translation factors"/>
    <property type="match status" value="1"/>
</dbReference>
<feature type="active site" description="Nucleophile" evidence="9">
    <location>
        <position position="102"/>
    </location>
</feature>
<proteinExistence type="inferred from homology"/>
<dbReference type="CDD" id="cd01998">
    <property type="entry name" value="MnmA_TRMU-like"/>
    <property type="match status" value="1"/>
</dbReference>
<dbReference type="EMBL" id="MHUZ01000031">
    <property type="protein sequence ID" value="OHA85093.1"/>
    <property type="molecule type" value="Genomic_DNA"/>
</dbReference>
<dbReference type="InterPro" id="IPR023382">
    <property type="entry name" value="MnmA-like_central_sf"/>
</dbReference>
<comment type="caution">
    <text evidence="12">The sequence shown here is derived from an EMBL/GenBank/DDBJ whole genome shotgun (WGS) entry which is preliminary data.</text>
</comment>
<comment type="subcellular location">
    <subcellularLocation>
        <location evidence="9">Cytoplasm</location>
    </subcellularLocation>
</comment>
<reference evidence="12 13" key="1">
    <citation type="journal article" date="2016" name="Nat. Commun.">
        <title>Thousands of microbial genomes shed light on interconnected biogeochemical processes in an aquifer system.</title>
        <authorList>
            <person name="Anantharaman K."/>
            <person name="Brown C.T."/>
            <person name="Hug L.A."/>
            <person name="Sharon I."/>
            <person name="Castelle C.J."/>
            <person name="Probst A.J."/>
            <person name="Thomas B.C."/>
            <person name="Singh A."/>
            <person name="Wilkins M.J."/>
            <person name="Karaoz U."/>
            <person name="Brodie E.L."/>
            <person name="Williams K.H."/>
            <person name="Hubbard S.S."/>
            <person name="Banfield J.F."/>
        </authorList>
    </citation>
    <scope>NUCLEOTIDE SEQUENCE [LARGE SCALE GENOMIC DNA]</scope>
</reference>
<dbReference type="GO" id="GO:0005737">
    <property type="term" value="C:cytoplasm"/>
    <property type="evidence" value="ECO:0007669"/>
    <property type="project" value="UniProtKB-SubCell"/>
</dbReference>
<keyword evidence="5 9" id="KW-0067">ATP-binding</keyword>
<evidence type="ECO:0000313" key="13">
    <source>
        <dbReference type="Proteomes" id="UP000178168"/>
    </source>
</evidence>
<dbReference type="AlphaFoldDB" id="A0A1G2SJ38"/>
<comment type="catalytic activity">
    <reaction evidence="8 9">
        <text>S-sulfanyl-L-cysteinyl-[protein] + uridine(34) in tRNA + AH2 + ATP = 2-thiouridine(34) in tRNA + L-cysteinyl-[protein] + A + AMP + diphosphate + H(+)</text>
        <dbReference type="Rhea" id="RHEA:47032"/>
        <dbReference type="Rhea" id="RHEA-COMP:10131"/>
        <dbReference type="Rhea" id="RHEA-COMP:11726"/>
        <dbReference type="Rhea" id="RHEA-COMP:11727"/>
        <dbReference type="Rhea" id="RHEA-COMP:11728"/>
        <dbReference type="ChEBI" id="CHEBI:13193"/>
        <dbReference type="ChEBI" id="CHEBI:15378"/>
        <dbReference type="ChEBI" id="CHEBI:17499"/>
        <dbReference type="ChEBI" id="CHEBI:29950"/>
        <dbReference type="ChEBI" id="CHEBI:30616"/>
        <dbReference type="ChEBI" id="CHEBI:33019"/>
        <dbReference type="ChEBI" id="CHEBI:61963"/>
        <dbReference type="ChEBI" id="CHEBI:65315"/>
        <dbReference type="ChEBI" id="CHEBI:87170"/>
        <dbReference type="ChEBI" id="CHEBI:456215"/>
        <dbReference type="EC" id="2.8.1.13"/>
    </reaction>
</comment>
<evidence type="ECO:0000313" key="12">
    <source>
        <dbReference type="EMBL" id="OHA85093.1"/>
    </source>
</evidence>
<comment type="similarity">
    <text evidence="9">Belongs to the MnmA/TRMU family.</text>
</comment>
<dbReference type="PANTHER" id="PTHR11933">
    <property type="entry name" value="TRNA 5-METHYLAMINOMETHYL-2-THIOURIDYLATE -METHYLTRANSFERASE"/>
    <property type="match status" value="1"/>
</dbReference>
<dbReference type="NCBIfam" id="TIGR00420">
    <property type="entry name" value="trmU"/>
    <property type="match status" value="1"/>
</dbReference>
<dbReference type="NCBIfam" id="NF001138">
    <property type="entry name" value="PRK00143.1"/>
    <property type="match status" value="1"/>
</dbReference>
<dbReference type="InterPro" id="IPR046884">
    <property type="entry name" value="MnmA-like_central"/>
</dbReference>
<dbReference type="Gene3D" id="2.30.30.280">
    <property type="entry name" value="Adenine nucleotide alpha hydrolases-like domains"/>
    <property type="match status" value="1"/>
</dbReference>